<dbReference type="InterPro" id="IPR003730">
    <property type="entry name" value="Cu_polyphenol_OxRdtase"/>
</dbReference>
<dbReference type="Proteomes" id="UP000029015">
    <property type="component" value="Unassembled WGS sequence"/>
</dbReference>
<comment type="catalytic activity">
    <reaction evidence="11">
        <text>S-methyl-5'-thioadenosine + phosphate = 5-(methylsulfanyl)-alpha-D-ribose 1-phosphate + adenine</text>
        <dbReference type="Rhea" id="RHEA:11852"/>
        <dbReference type="ChEBI" id="CHEBI:16708"/>
        <dbReference type="ChEBI" id="CHEBI:17509"/>
        <dbReference type="ChEBI" id="CHEBI:43474"/>
        <dbReference type="ChEBI" id="CHEBI:58533"/>
        <dbReference type="EC" id="2.4.2.28"/>
    </reaction>
    <physiologicalReaction direction="left-to-right" evidence="11">
        <dbReference type="Rhea" id="RHEA:11853"/>
    </physiologicalReaction>
</comment>
<dbReference type="Pfam" id="PF02578">
    <property type="entry name" value="Cu-oxidase_4"/>
    <property type="match status" value="1"/>
</dbReference>
<dbReference type="eggNOG" id="COG1496">
    <property type="taxonomic scope" value="Bacteria"/>
</dbReference>
<reference evidence="13 14" key="1">
    <citation type="submission" date="2014-03" db="EMBL/GenBank/DDBJ databases">
        <title>Genomics of Bifidobacteria.</title>
        <authorList>
            <person name="Ventura M."/>
            <person name="Milani C."/>
            <person name="Lugli G.A."/>
        </authorList>
    </citation>
    <scope>NUCLEOTIDE SEQUENCE [LARGE SCALE GENOMIC DNA]</scope>
    <source>
        <strain evidence="13 14">DSM 22766</strain>
    </source>
</reference>
<feature type="region of interest" description="Disordered" evidence="12">
    <location>
        <begin position="1"/>
        <end position="43"/>
    </location>
</feature>
<evidence type="ECO:0000256" key="12">
    <source>
        <dbReference type="SAM" id="MobiDB-lite"/>
    </source>
</evidence>
<keyword evidence="7" id="KW-0862">Zinc</keyword>
<evidence type="ECO:0000256" key="1">
    <source>
        <dbReference type="ARBA" id="ARBA00000553"/>
    </source>
</evidence>
<dbReference type="RefSeq" id="WP_081924992.1">
    <property type="nucleotide sequence ID" value="NZ_CP011786.1"/>
</dbReference>
<evidence type="ECO:0000256" key="8">
    <source>
        <dbReference type="ARBA" id="ARBA00023008"/>
    </source>
</evidence>
<keyword evidence="6" id="KW-0378">Hydrolase</keyword>
<comment type="catalytic activity">
    <reaction evidence="9">
        <text>adenosine + H2O + H(+) = inosine + NH4(+)</text>
        <dbReference type="Rhea" id="RHEA:24408"/>
        <dbReference type="ChEBI" id="CHEBI:15377"/>
        <dbReference type="ChEBI" id="CHEBI:15378"/>
        <dbReference type="ChEBI" id="CHEBI:16335"/>
        <dbReference type="ChEBI" id="CHEBI:17596"/>
        <dbReference type="ChEBI" id="CHEBI:28938"/>
        <dbReference type="EC" id="3.5.4.4"/>
    </reaction>
    <physiologicalReaction direction="left-to-right" evidence="9">
        <dbReference type="Rhea" id="RHEA:24409"/>
    </physiologicalReaction>
</comment>
<evidence type="ECO:0000256" key="7">
    <source>
        <dbReference type="ARBA" id="ARBA00022833"/>
    </source>
</evidence>
<comment type="catalytic activity">
    <reaction evidence="10">
        <text>adenosine + phosphate = alpha-D-ribose 1-phosphate + adenine</text>
        <dbReference type="Rhea" id="RHEA:27642"/>
        <dbReference type="ChEBI" id="CHEBI:16335"/>
        <dbReference type="ChEBI" id="CHEBI:16708"/>
        <dbReference type="ChEBI" id="CHEBI:43474"/>
        <dbReference type="ChEBI" id="CHEBI:57720"/>
        <dbReference type="EC" id="2.4.2.1"/>
    </reaction>
    <physiologicalReaction direction="left-to-right" evidence="10">
        <dbReference type="Rhea" id="RHEA:27643"/>
    </physiologicalReaction>
</comment>
<evidence type="ECO:0000313" key="13">
    <source>
        <dbReference type="EMBL" id="KFI39354.1"/>
    </source>
</evidence>
<sequence>MERFRQAQHPGSAEASEPTFKQWSGQHELVDSSASPWREPSGAPVPVTVPVDLAPGVSVAYTTRLGGVSQGDYASLNLGGKGDDPAAVTSNREALGRALGAQLVLVSQVHSGRAVDADALLADQLKDVEADGLVSAQTGLALGVFAADCLPVLLADPEAGVIGAAHCGRKGLERGIIGATVDLMEAKGARRGSISATLGPAICGDCYELGEGISDAFGRRFPGATTSTSFGGPGVDISAAALQDLQTAGVTRVVDSLPRIAAASRYLREDQELADLCADDGQGPALTQRMADLRHPRCTLENPLWYSHRRSSLAERQGEGRMLALVTRQG</sequence>
<dbReference type="GO" id="GO:0016787">
    <property type="term" value="F:hydrolase activity"/>
    <property type="evidence" value="ECO:0007669"/>
    <property type="project" value="UniProtKB-KW"/>
</dbReference>
<evidence type="ECO:0000256" key="5">
    <source>
        <dbReference type="ARBA" id="ARBA00022723"/>
    </source>
</evidence>
<comment type="function">
    <text evidence="2">Purine nucleoside enzyme that catalyzes the phosphorolysis of adenosine and inosine nucleosides, yielding D-ribose 1-phosphate and the respective free bases, adenine and hypoxanthine. Also catalyzes the phosphorolysis of S-methyl-5'-thioadenosine into adenine and S-methyl-5-thio-alpha-D-ribose 1-phosphate. Also has adenosine deaminase activity.</text>
</comment>
<dbReference type="GO" id="GO:0017061">
    <property type="term" value="F:S-methyl-5-thioadenosine phosphorylase activity"/>
    <property type="evidence" value="ECO:0007669"/>
    <property type="project" value="UniProtKB-EC"/>
</dbReference>
<dbReference type="InterPro" id="IPR011324">
    <property type="entry name" value="Cytotoxic_necrot_fac-like_cat"/>
</dbReference>
<evidence type="ECO:0000256" key="11">
    <source>
        <dbReference type="ARBA" id="ARBA00049893"/>
    </source>
</evidence>
<comment type="catalytic activity">
    <reaction evidence="1">
        <text>inosine + phosphate = alpha-D-ribose 1-phosphate + hypoxanthine</text>
        <dbReference type="Rhea" id="RHEA:27646"/>
        <dbReference type="ChEBI" id="CHEBI:17368"/>
        <dbReference type="ChEBI" id="CHEBI:17596"/>
        <dbReference type="ChEBI" id="CHEBI:43474"/>
        <dbReference type="ChEBI" id="CHEBI:57720"/>
        <dbReference type="EC" id="2.4.2.1"/>
    </reaction>
    <physiologicalReaction direction="left-to-right" evidence="1">
        <dbReference type="Rhea" id="RHEA:27647"/>
    </physiologicalReaction>
</comment>
<evidence type="ECO:0000256" key="9">
    <source>
        <dbReference type="ARBA" id="ARBA00047989"/>
    </source>
</evidence>
<dbReference type="STRING" id="1437605.AB656_06750"/>
<dbReference type="OrthoDB" id="4279at2"/>
<evidence type="ECO:0000256" key="2">
    <source>
        <dbReference type="ARBA" id="ARBA00003215"/>
    </source>
</evidence>
<keyword evidence="8" id="KW-0186">Copper</keyword>
<keyword evidence="4" id="KW-0808">Transferase</keyword>
<dbReference type="PANTHER" id="PTHR30616:SF2">
    <property type="entry name" value="PURINE NUCLEOSIDE PHOSPHORYLASE LACC1"/>
    <property type="match status" value="1"/>
</dbReference>
<protein>
    <recommendedName>
        <fullName evidence="15">Copper oxidase</fullName>
    </recommendedName>
</protein>
<accession>A0A086YYK4</accession>
<organism evidence="13 14">
    <name type="scientific">Bifidobacterium actinocoloniiforme DSM 22766</name>
    <dbReference type="NCBI Taxonomy" id="1437605"/>
    <lineage>
        <taxon>Bacteria</taxon>
        <taxon>Bacillati</taxon>
        <taxon>Actinomycetota</taxon>
        <taxon>Actinomycetes</taxon>
        <taxon>Bifidobacteriales</taxon>
        <taxon>Bifidobacteriaceae</taxon>
        <taxon>Bifidobacterium</taxon>
    </lineage>
</organism>
<dbReference type="PANTHER" id="PTHR30616">
    <property type="entry name" value="UNCHARACTERIZED PROTEIN YFIH"/>
    <property type="match status" value="1"/>
</dbReference>
<evidence type="ECO:0000256" key="4">
    <source>
        <dbReference type="ARBA" id="ARBA00022679"/>
    </source>
</evidence>
<dbReference type="Gene3D" id="3.60.140.10">
    <property type="entry name" value="CNF1/YfiH-like putative cysteine hydrolases"/>
    <property type="match status" value="1"/>
</dbReference>
<evidence type="ECO:0000313" key="14">
    <source>
        <dbReference type="Proteomes" id="UP000029015"/>
    </source>
</evidence>
<gene>
    <name evidence="13" type="ORF">BACT_0186</name>
</gene>
<comment type="caution">
    <text evidence="13">The sequence shown here is derived from an EMBL/GenBank/DDBJ whole genome shotgun (WGS) entry which is preliminary data.</text>
</comment>
<dbReference type="SUPFAM" id="SSF64438">
    <property type="entry name" value="CNF1/YfiH-like putative cysteine hydrolases"/>
    <property type="match status" value="1"/>
</dbReference>
<evidence type="ECO:0008006" key="15">
    <source>
        <dbReference type="Google" id="ProtNLM"/>
    </source>
</evidence>
<keyword evidence="5" id="KW-0479">Metal-binding</keyword>
<evidence type="ECO:0000256" key="6">
    <source>
        <dbReference type="ARBA" id="ARBA00022801"/>
    </source>
</evidence>
<dbReference type="AlphaFoldDB" id="A0A086YYK4"/>
<name>A0A086YYK4_9BIFI</name>
<evidence type="ECO:0000256" key="10">
    <source>
        <dbReference type="ARBA" id="ARBA00048968"/>
    </source>
</evidence>
<dbReference type="EMBL" id="JGYK01000002">
    <property type="protein sequence ID" value="KFI39354.1"/>
    <property type="molecule type" value="Genomic_DNA"/>
</dbReference>
<dbReference type="GO" id="GO:0005507">
    <property type="term" value="F:copper ion binding"/>
    <property type="evidence" value="ECO:0007669"/>
    <property type="project" value="TreeGrafter"/>
</dbReference>
<comment type="similarity">
    <text evidence="3">Belongs to the purine nucleoside phosphorylase YfiH/LACC1 family.</text>
</comment>
<keyword evidence="14" id="KW-1185">Reference proteome</keyword>
<proteinExistence type="inferred from homology"/>
<dbReference type="CDD" id="cd16833">
    <property type="entry name" value="YfiH"/>
    <property type="match status" value="1"/>
</dbReference>
<dbReference type="InterPro" id="IPR038371">
    <property type="entry name" value="Cu_polyphenol_OxRdtase_sf"/>
</dbReference>
<evidence type="ECO:0000256" key="3">
    <source>
        <dbReference type="ARBA" id="ARBA00007353"/>
    </source>
</evidence>